<gene>
    <name evidence="3" type="ORF">HKW67_15280</name>
</gene>
<keyword evidence="3" id="KW-0540">Nuclease</keyword>
<evidence type="ECO:0000313" key="3">
    <source>
        <dbReference type="EMBL" id="QJR36781.1"/>
    </source>
</evidence>
<evidence type="ECO:0000259" key="2">
    <source>
        <dbReference type="Pfam" id="PF20469"/>
    </source>
</evidence>
<dbReference type="InterPro" id="IPR034139">
    <property type="entry name" value="TOPRIM_OLD"/>
</dbReference>
<dbReference type="Pfam" id="PF13175">
    <property type="entry name" value="AAA_15"/>
    <property type="match status" value="1"/>
</dbReference>
<dbReference type="PANTHER" id="PTHR43581">
    <property type="entry name" value="ATP/GTP PHOSPHATASE"/>
    <property type="match status" value="1"/>
</dbReference>
<dbReference type="InterPro" id="IPR041685">
    <property type="entry name" value="AAA_GajA/Old/RecF-like"/>
</dbReference>
<dbReference type="GO" id="GO:0004519">
    <property type="term" value="F:endonuclease activity"/>
    <property type="evidence" value="ECO:0007669"/>
    <property type="project" value="UniProtKB-KW"/>
</dbReference>
<dbReference type="AlphaFoldDB" id="A0A6M4IX71"/>
<dbReference type="CDD" id="cd01026">
    <property type="entry name" value="TOPRIM_OLD"/>
    <property type="match status" value="1"/>
</dbReference>
<dbReference type="PANTHER" id="PTHR43581:SF4">
    <property type="entry name" value="ATP_GTP PHOSPHATASE"/>
    <property type="match status" value="1"/>
</dbReference>
<reference evidence="3 4" key="1">
    <citation type="submission" date="2020-05" db="EMBL/GenBank/DDBJ databases">
        <title>Complete genome sequence of Gemmatimonas greenlandica TET16.</title>
        <authorList>
            <person name="Zeng Y."/>
        </authorList>
    </citation>
    <scope>NUCLEOTIDE SEQUENCE [LARGE SCALE GENOMIC DNA]</scope>
    <source>
        <strain evidence="3 4">TET16</strain>
    </source>
</reference>
<feature type="domain" description="Endonuclease GajA/Old nuclease/RecF-like AAA" evidence="1">
    <location>
        <begin position="1"/>
        <end position="395"/>
    </location>
</feature>
<evidence type="ECO:0000313" key="4">
    <source>
        <dbReference type="Proteomes" id="UP000500938"/>
    </source>
</evidence>
<keyword evidence="3" id="KW-0378">Hydrolase</keyword>
<feature type="domain" description="OLD protein-like TOPRIM" evidence="2">
    <location>
        <begin position="466"/>
        <end position="531"/>
    </location>
</feature>
<name>A0A6M4IX71_9BACT</name>
<keyword evidence="3" id="KW-0255">Endonuclease</keyword>
<accession>A0A6M4IX71</accession>
<dbReference type="Pfam" id="PF20469">
    <property type="entry name" value="OLD-like_TOPRIM"/>
    <property type="match status" value="1"/>
</dbReference>
<dbReference type="Proteomes" id="UP000500938">
    <property type="component" value="Chromosome"/>
</dbReference>
<dbReference type="InterPro" id="IPR027417">
    <property type="entry name" value="P-loop_NTPase"/>
</dbReference>
<dbReference type="KEGG" id="ggr:HKW67_15280"/>
<evidence type="ECO:0000259" key="1">
    <source>
        <dbReference type="Pfam" id="PF13175"/>
    </source>
</evidence>
<dbReference type="RefSeq" id="WP_171226214.1">
    <property type="nucleotide sequence ID" value="NZ_CP053085.1"/>
</dbReference>
<dbReference type="SUPFAM" id="SSF52540">
    <property type="entry name" value="P-loop containing nucleoside triphosphate hydrolases"/>
    <property type="match status" value="1"/>
</dbReference>
<dbReference type="InterPro" id="IPR051396">
    <property type="entry name" value="Bact_Antivir_Def_Nuclease"/>
</dbReference>
<organism evidence="3 4">
    <name type="scientific">Gemmatimonas groenlandica</name>
    <dbReference type="NCBI Taxonomy" id="2732249"/>
    <lineage>
        <taxon>Bacteria</taxon>
        <taxon>Pseudomonadati</taxon>
        <taxon>Gemmatimonadota</taxon>
        <taxon>Gemmatimonadia</taxon>
        <taxon>Gemmatimonadales</taxon>
        <taxon>Gemmatimonadaceae</taxon>
        <taxon>Gemmatimonas</taxon>
    </lineage>
</organism>
<proteinExistence type="predicted"/>
<keyword evidence="4" id="KW-1185">Reference proteome</keyword>
<dbReference type="EMBL" id="CP053085">
    <property type="protein sequence ID" value="QJR36781.1"/>
    <property type="molecule type" value="Genomic_DNA"/>
</dbReference>
<protein>
    <submittedName>
        <fullName evidence="3">ATP-dependent endonuclease</fullName>
    </submittedName>
</protein>
<sequence length="642" mass="68519">MRISAIRIRHFRSIEELDIPCSDLTALVGRNGAGKSCILRALEAFYSGGQGISGSDFHHNDTSSPIAIGVTYEGLPAEAQSLFGPYMVGGQLQVDVVIVADAGRTTAKYHGSRLVRAAFGGFRRAESATDRKTAYNALRSTADFSELPAWQNQAQGAQALEDWEAAHPESLERDRDDGQFFGFKGVGQGYLGRFTRLLSIPAVRDAGQFAVEGRGSPLTQLIDLLVRSTLGNRADITAFRADMQQKYADLLSPDAVPELNTLQADLAQTLASFAPNTGLALRWKALGTLEVPLPTADVALVEDAFEAPVDKVGHGLQRAFVLSVLQKLAVSAVAADEGGQTDPSLVIAFEEPELYQHPSRQRHIAEMLRRLAHGAGGSSAHGAQILYSTHSPLLVGIDRFDDVRVLRKKASSSEPARSRTILARADASDVAQRMWVAFGSSGSPFTAAGERARMAALMTPIVNEGFFADCVVLVEGESDRAAILAQAARVGFSLDAAGCAVVPCIGKSGMLRPYAVFSSIGIPIYAVWDGDQGKSGASAEDNLRLQRLLGIPEVDWPPFTVAETYACYPKNMEESLKADIGAELFQNCIDAALQEFGLSKRADGMKNPLVVQRLLESAAAAGIVPSCLSSIVGAIRVMANAA</sequence>
<dbReference type="Gene3D" id="3.40.50.300">
    <property type="entry name" value="P-loop containing nucleotide triphosphate hydrolases"/>
    <property type="match status" value="2"/>
</dbReference>